<dbReference type="GeneID" id="92070497"/>
<gene>
    <name evidence="2" type="ORF">PG986_001213</name>
</gene>
<protein>
    <submittedName>
        <fullName evidence="2">FAD-binding domain-containing protein</fullName>
    </submittedName>
</protein>
<dbReference type="InterPro" id="IPR016169">
    <property type="entry name" value="FAD-bd_PCMH_sub2"/>
</dbReference>
<keyword evidence="3" id="KW-1185">Reference proteome</keyword>
<evidence type="ECO:0000313" key="2">
    <source>
        <dbReference type="EMBL" id="KAK7966936.1"/>
    </source>
</evidence>
<dbReference type="Gene3D" id="3.30.465.10">
    <property type="match status" value="1"/>
</dbReference>
<feature type="chain" id="PRO_5046304332" evidence="1">
    <location>
        <begin position="22"/>
        <end position="176"/>
    </location>
</feature>
<keyword evidence="1" id="KW-0732">Signal</keyword>
<sequence>MAPLIYILSCCFALVLRLATAFPQATCLDGACEVSRRDLSVGEIAADLGPQLSKTSSVFGDDDPRWENATLRFQALARPSIKLVVQPGEEGDVAIIYSIHDHKPEARPDDERCQVLGYRDRLEPPQGPGLGGGHGRWQGHFGLVSDNFVKLNTVLADGTAITISETSQAGAAVREG</sequence>
<evidence type="ECO:0000256" key="1">
    <source>
        <dbReference type="SAM" id="SignalP"/>
    </source>
</evidence>
<dbReference type="EMBL" id="JAQQWE010000001">
    <property type="protein sequence ID" value="KAK7966936.1"/>
    <property type="molecule type" value="Genomic_DNA"/>
</dbReference>
<dbReference type="RefSeq" id="XP_066706328.1">
    <property type="nucleotide sequence ID" value="XM_066837435.1"/>
</dbReference>
<accession>A0ABR1QW71</accession>
<dbReference type="InterPro" id="IPR036318">
    <property type="entry name" value="FAD-bd_PCMH-like_sf"/>
</dbReference>
<feature type="signal peptide" evidence="1">
    <location>
        <begin position="1"/>
        <end position="21"/>
    </location>
</feature>
<comment type="caution">
    <text evidence="2">The sequence shown here is derived from an EMBL/GenBank/DDBJ whole genome shotgun (WGS) entry which is preliminary data.</text>
</comment>
<name>A0ABR1QW71_9PEZI</name>
<evidence type="ECO:0000313" key="3">
    <source>
        <dbReference type="Proteomes" id="UP001391051"/>
    </source>
</evidence>
<dbReference type="Proteomes" id="UP001391051">
    <property type="component" value="Unassembled WGS sequence"/>
</dbReference>
<proteinExistence type="predicted"/>
<dbReference type="SUPFAM" id="SSF56176">
    <property type="entry name" value="FAD-binding/transporter-associated domain-like"/>
    <property type="match status" value="1"/>
</dbReference>
<reference evidence="2 3" key="1">
    <citation type="submission" date="2023-01" db="EMBL/GenBank/DDBJ databases">
        <title>Analysis of 21 Apiospora genomes using comparative genomics revels a genus with tremendous synthesis potential of carbohydrate active enzymes and secondary metabolites.</title>
        <authorList>
            <person name="Sorensen T."/>
        </authorList>
    </citation>
    <scope>NUCLEOTIDE SEQUENCE [LARGE SCALE GENOMIC DNA]</scope>
    <source>
        <strain evidence="2 3">CBS 24483</strain>
    </source>
</reference>
<organism evidence="2 3">
    <name type="scientific">Apiospora aurea</name>
    <dbReference type="NCBI Taxonomy" id="335848"/>
    <lineage>
        <taxon>Eukaryota</taxon>
        <taxon>Fungi</taxon>
        <taxon>Dikarya</taxon>
        <taxon>Ascomycota</taxon>
        <taxon>Pezizomycotina</taxon>
        <taxon>Sordariomycetes</taxon>
        <taxon>Xylariomycetidae</taxon>
        <taxon>Amphisphaeriales</taxon>
        <taxon>Apiosporaceae</taxon>
        <taxon>Apiospora</taxon>
    </lineage>
</organism>